<dbReference type="SUPFAM" id="SSF49785">
    <property type="entry name" value="Galactose-binding domain-like"/>
    <property type="match status" value="1"/>
</dbReference>
<dbReference type="InterPro" id="IPR051941">
    <property type="entry name" value="BG_Antigen-Binding_Lectin"/>
</dbReference>
<organism evidence="1 2">
    <name type="scientific">Ridgeia piscesae</name>
    <name type="common">Tubeworm</name>
    <dbReference type="NCBI Taxonomy" id="27915"/>
    <lineage>
        <taxon>Eukaryota</taxon>
        <taxon>Metazoa</taxon>
        <taxon>Spiralia</taxon>
        <taxon>Lophotrochozoa</taxon>
        <taxon>Annelida</taxon>
        <taxon>Polychaeta</taxon>
        <taxon>Sedentaria</taxon>
        <taxon>Canalipalpata</taxon>
        <taxon>Sabellida</taxon>
        <taxon>Siboglinidae</taxon>
        <taxon>Ridgeia</taxon>
    </lineage>
</organism>
<evidence type="ECO:0000313" key="1">
    <source>
        <dbReference type="EMBL" id="KAK2183001.1"/>
    </source>
</evidence>
<accession>A0AAD9L4M1</accession>
<comment type="caution">
    <text evidence="1">The sequence shown here is derived from an EMBL/GenBank/DDBJ whole genome shotgun (WGS) entry which is preliminary data.</text>
</comment>
<dbReference type="EMBL" id="JAODUO010000328">
    <property type="protein sequence ID" value="KAK2183001.1"/>
    <property type="molecule type" value="Genomic_DNA"/>
</dbReference>
<protein>
    <recommendedName>
        <fullName evidence="3">F5/8 type C domain-containing protein</fullName>
    </recommendedName>
</protein>
<dbReference type="AlphaFoldDB" id="A0AAD9L4M1"/>
<evidence type="ECO:0000313" key="2">
    <source>
        <dbReference type="Proteomes" id="UP001209878"/>
    </source>
</evidence>
<dbReference type="Proteomes" id="UP001209878">
    <property type="component" value="Unassembled WGS sequence"/>
</dbReference>
<name>A0AAD9L4M1_RIDPI</name>
<evidence type="ECO:0008006" key="3">
    <source>
        <dbReference type="Google" id="ProtNLM"/>
    </source>
</evidence>
<sequence>MENIALLKPTSTRNKRGEAEYAVDGEFNNNIIAFEEVEQWWSVDLRKQTMVTHLTIYKVGRLAAELIVGLTDTPLDDSDGYSDYTLCAIVSVTERVKKYLVSCQPSCVSGRYLFVRWNESSTKLRLAEVQVYAVLPNLARGRPPWRSTAVEGPVLAGPYSCSEVDGGDVTWWTDLGEGQHIAAVYLRLEQTDPDGSRLTVVVGVLYIPGIAAGDVIIAVTEVRPTKASPGDLADPSSVLCSVVTSRFTGLARCDVSDVYGRYVFVKARPKTTLKLCEVEVFATRE</sequence>
<dbReference type="Gene3D" id="2.60.120.260">
    <property type="entry name" value="Galactose-binding domain-like"/>
    <property type="match status" value="2"/>
</dbReference>
<proteinExistence type="predicted"/>
<dbReference type="PANTHER" id="PTHR45713:SF6">
    <property type="entry name" value="F5_8 TYPE C DOMAIN-CONTAINING PROTEIN"/>
    <property type="match status" value="1"/>
</dbReference>
<dbReference type="InterPro" id="IPR008979">
    <property type="entry name" value="Galactose-bd-like_sf"/>
</dbReference>
<gene>
    <name evidence="1" type="ORF">NP493_328g03002</name>
</gene>
<reference evidence="1" key="1">
    <citation type="journal article" date="2023" name="Mol. Biol. Evol.">
        <title>Third-Generation Sequencing Reveals the Adaptive Role of the Epigenome in Three Deep-Sea Polychaetes.</title>
        <authorList>
            <person name="Perez M."/>
            <person name="Aroh O."/>
            <person name="Sun Y."/>
            <person name="Lan Y."/>
            <person name="Juniper S.K."/>
            <person name="Young C.R."/>
            <person name="Angers B."/>
            <person name="Qian P.Y."/>
        </authorList>
    </citation>
    <scope>NUCLEOTIDE SEQUENCE</scope>
    <source>
        <strain evidence="1">R07B-5</strain>
    </source>
</reference>
<keyword evidence="2" id="KW-1185">Reference proteome</keyword>
<dbReference type="PANTHER" id="PTHR45713">
    <property type="entry name" value="FTP DOMAIN-CONTAINING PROTEIN"/>
    <property type="match status" value="1"/>
</dbReference>